<dbReference type="NCBIfam" id="TIGR02664">
    <property type="entry name" value="nitr_red_assoc"/>
    <property type="match status" value="1"/>
</dbReference>
<proteinExistence type="predicted"/>
<dbReference type="AlphaFoldDB" id="A0A951ULR5"/>
<reference evidence="1" key="1">
    <citation type="submission" date="2021-05" db="EMBL/GenBank/DDBJ databases">
        <authorList>
            <person name="Pietrasiak N."/>
            <person name="Ward R."/>
            <person name="Stajich J.E."/>
            <person name="Kurbessoian T."/>
        </authorList>
    </citation>
    <scope>NUCLEOTIDE SEQUENCE</scope>
    <source>
        <strain evidence="1">UHER 2000/2452</strain>
    </source>
</reference>
<dbReference type="Pfam" id="PF09655">
    <property type="entry name" value="Nitr_red_assoc"/>
    <property type="match status" value="1"/>
</dbReference>
<evidence type="ECO:0000313" key="2">
    <source>
        <dbReference type="Proteomes" id="UP000757435"/>
    </source>
</evidence>
<dbReference type="InterPro" id="IPR013481">
    <property type="entry name" value="NarM"/>
</dbReference>
<accession>A0A951ULR5</accession>
<dbReference type="EMBL" id="JAHHHD010000005">
    <property type="protein sequence ID" value="MBW4658417.1"/>
    <property type="molecule type" value="Genomic_DNA"/>
</dbReference>
<name>A0A951ULR5_9CYAN</name>
<evidence type="ECO:0000313" key="1">
    <source>
        <dbReference type="EMBL" id="MBW4658417.1"/>
    </source>
</evidence>
<reference evidence="1" key="2">
    <citation type="journal article" date="2022" name="Microbiol. Resour. Announc.">
        <title>Metagenome Sequencing to Explore Phylogenomics of Terrestrial Cyanobacteria.</title>
        <authorList>
            <person name="Ward R.D."/>
            <person name="Stajich J.E."/>
            <person name="Johansen J.R."/>
            <person name="Huntemann M."/>
            <person name="Clum A."/>
            <person name="Foster B."/>
            <person name="Foster B."/>
            <person name="Roux S."/>
            <person name="Palaniappan K."/>
            <person name="Varghese N."/>
            <person name="Mukherjee S."/>
            <person name="Reddy T.B.K."/>
            <person name="Daum C."/>
            <person name="Copeland A."/>
            <person name="Chen I.A."/>
            <person name="Ivanova N.N."/>
            <person name="Kyrpides N.C."/>
            <person name="Shapiro N."/>
            <person name="Eloe-Fadrosh E.A."/>
            <person name="Pietrasiak N."/>
        </authorList>
    </citation>
    <scope>NUCLEOTIDE SEQUENCE</scope>
    <source>
        <strain evidence="1">UHER 2000/2452</strain>
    </source>
</reference>
<sequence>MSQFFQFETDFATTLRCIPMTVRYKLDRCGVKLKLHHWNHLTADERRVLLDTHCATEAETQAYRSLLHQFVQAHLDETPADLPIESHPDWADLSTIPESVQEQGNSLGVALTTGQWAGLTSLQRFVLIKLSRSSHENANFLPALREFHLV</sequence>
<comment type="caution">
    <text evidence="1">The sequence shown here is derived from an EMBL/GenBank/DDBJ whole genome shotgun (WGS) entry which is preliminary data.</text>
</comment>
<protein>
    <submittedName>
        <fullName evidence="1">Nitrate reductase associated protein</fullName>
    </submittedName>
</protein>
<organism evidence="1 2">
    <name type="scientific">Drouetiella hepatica Uher 2000/2452</name>
    <dbReference type="NCBI Taxonomy" id="904376"/>
    <lineage>
        <taxon>Bacteria</taxon>
        <taxon>Bacillati</taxon>
        <taxon>Cyanobacteriota</taxon>
        <taxon>Cyanophyceae</taxon>
        <taxon>Oculatellales</taxon>
        <taxon>Oculatellaceae</taxon>
        <taxon>Drouetiella</taxon>
    </lineage>
</organism>
<gene>
    <name evidence="1" type="ORF">KME15_07070</name>
</gene>
<dbReference type="Proteomes" id="UP000757435">
    <property type="component" value="Unassembled WGS sequence"/>
</dbReference>